<comment type="caution">
    <text evidence="2">The sequence shown here is derived from an EMBL/GenBank/DDBJ whole genome shotgun (WGS) entry which is preliminary data.</text>
</comment>
<feature type="compositionally biased region" description="Low complexity" evidence="1">
    <location>
        <begin position="156"/>
        <end position="170"/>
    </location>
</feature>
<dbReference type="PANTHER" id="PTHR33095">
    <property type="entry name" value="OS07G0619500 PROTEIN"/>
    <property type="match status" value="1"/>
</dbReference>
<dbReference type="InterPro" id="IPR012442">
    <property type="entry name" value="DUF1645_plant"/>
</dbReference>
<proteinExistence type="predicted"/>
<evidence type="ECO:0000313" key="3">
    <source>
        <dbReference type="Proteomes" id="UP001454036"/>
    </source>
</evidence>
<evidence type="ECO:0000256" key="1">
    <source>
        <dbReference type="SAM" id="MobiDB-lite"/>
    </source>
</evidence>
<dbReference type="PANTHER" id="PTHR33095:SF14">
    <property type="entry name" value="AR781"/>
    <property type="match status" value="1"/>
</dbReference>
<keyword evidence="3" id="KW-1185">Reference proteome</keyword>
<gene>
    <name evidence="2" type="ORF">LIER_30457</name>
</gene>
<protein>
    <submittedName>
        <fullName evidence="2">Uncharacterized protein</fullName>
    </submittedName>
</protein>
<dbReference type="EMBL" id="BAABME010010911">
    <property type="protein sequence ID" value="GAA0182938.1"/>
    <property type="molecule type" value="Genomic_DNA"/>
</dbReference>
<feature type="compositionally biased region" description="Polar residues" evidence="1">
    <location>
        <begin position="247"/>
        <end position="266"/>
    </location>
</feature>
<feature type="compositionally biased region" description="Low complexity" evidence="1">
    <location>
        <begin position="194"/>
        <end position="205"/>
    </location>
</feature>
<name>A0AAV3RNQ8_LITER</name>
<reference evidence="2 3" key="1">
    <citation type="submission" date="2024-01" db="EMBL/GenBank/DDBJ databases">
        <title>The complete chloroplast genome sequence of Lithospermum erythrorhizon: insights into the phylogenetic relationship among Boraginaceae species and the maternal lineages of purple gromwells.</title>
        <authorList>
            <person name="Okada T."/>
            <person name="Watanabe K."/>
        </authorList>
    </citation>
    <scope>NUCLEOTIDE SEQUENCE [LARGE SCALE GENOMIC DNA]</scope>
</reference>
<feature type="region of interest" description="Disordered" evidence="1">
    <location>
        <begin position="245"/>
        <end position="266"/>
    </location>
</feature>
<feature type="region of interest" description="Disordered" evidence="1">
    <location>
        <begin position="76"/>
        <end position="207"/>
    </location>
</feature>
<dbReference type="Pfam" id="PF07816">
    <property type="entry name" value="DUF1645"/>
    <property type="match status" value="1"/>
</dbReference>
<organism evidence="2 3">
    <name type="scientific">Lithospermum erythrorhizon</name>
    <name type="common">Purple gromwell</name>
    <name type="synonym">Lithospermum officinale var. erythrorhizon</name>
    <dbReference type="NCBI Taxonomy" id="34254"/>
    <lineage>
        <taxon>Eukaryota</taxon>
        <taxon>Viridiplantae</taxon>
        <taxon>Streptophyta</taxon>
        <taxon>Embryophyta</taxon>
        <taxon>Tracheophyta</taxon>
        <taxon>Spermatophyta</taxon>
        <taxon>Magnoliopsida</taxon>
        <taxon>eudicotyledons</taxon>
        <taxon>Gunneridae</taxon>
        <taxon>Pentapetalae</taxon>
        <taxon>asterids</taxon>
        <taxon>lamiids</taxon>
        <taxon>Boraginales</taxon>
        <taxon>Boraginaceae</taxon>
        <taxon>Boraginoideae</taxon>
        <taxon>Lithospermeae</taxon>
        <taxon>Lithospermum</taxon>
    </lineage>
</organism>
<feature type="compositionally biased region" description="Basic and acidic residues" evidence="1">
    <location>
        <begin position="128"/>
        <end position="155"/>
    </location>
</feature>
<evidence type="ECO:0000313" key="2">
    <source>
        <dbReference type="EMBL" id="GAA0182938.1"/>
    </source>
</evidence>
<accession>A0AAV3RNQ8</accession>
<dbReference type="AlphaFoldDB" id="A0AAV3RNQ8"/>
<dbReference type="Proteomes" id="UP001454036">
    <property type="component" value="Unassembled WGS sequence"/>
</dbReference>
<sequence length="313" mass="35213">MEVVIPTQELDFEFNSARNSPYPSAPSTPRGFGEYYYTSAPTSPSRLSEFYQEFIGFQSFDPFAFDVSEEVHENSVPAEDMSDRGMIKTMKNPLPPTHPSSSSKHVLDLSGAEKIPSVSPNLRLSSRKKNENMDNHFETTNKVTQERASRGRERNQSMSSSSRRGARSVSPLRVSKYPWEEEKQKQSLIEANQSSESSSLITSSSGKGHKKWRLKDFFLFRSASDGRASDKDGLKKYISLFRGSESPAATNGSSSRRRNNGTQMSAHELHYTTNRAAKEKLKKKTFLPYKPGFFGRIQFNPAIAMATGFPVYK</sequence>